<feature type="compositionally biased region" description="Basic and acidic residues" evidence="1">
    <location>
        <begin position="22"/>
        <end position="35"/>
    </location>
</feature>
<evidence type="ECO:0000313" key="4">
    <source>
        <dbReference type="Proteomes" id="UP000694392"/>
    </source>
</evidence>
<dbReference type="PANTHER" id="PTHR16156:SF7">
    <property type="entry name" value="CLATHRIN BINDING BOX OF AFTIPHILIN CONTAINING 1"/>
    <property type="match status" value="1"/>
</dbReference>
<protein>
    <submittedName>
        <fullName evidence="3">Clathrin binding box of aftiphilin containing 1</fullName>
    </submittedName>
</protein>
<evidence type="ECO:0000259" key="2">
    <source>
        <dbReference type="Pfam" id="PF15045"/>
    </source>
</evidence>
<dbReference type="InterPro" id="IPR046359">
    <property type="entry name" value="Aftin-like"/>
</dbReference>
<reference evidence="3" key="1">
    <citation type="submission" date="2025-08" db="UniProtKB">
        <authorList>
            <consortium name="Ensembl"/>
        </authorList>
    </citation>
    <scope>IDENTIFICATION</scope>
</reference>
<proteinExistence type="predicted"/>
<dbReference type="AlphaFoldDB" id="A0A8D0H565"/>
<feature type="region of interest" description="Disordered" evidence="1">
    <location>
        <begin position="1"/>
        <end position="66"/>
    </location>
</feature>
<dbReference type="InterPro" id="IPR029205">
    <property type="entry name" value="Clathrin-bd"/>
</dbReference>
<organism evidence="3 4">
    <name type="scientific">Sphenodon punctatus</name>
    <name type="common">Tuatara</name>
    <name type="synonym">Hatteria punctata</name>
    <dbReference type="NCBI Taxonomy" id="8508"/>
    <lineage>
        <taxon>Eukaryota</taxon>
        <taxon>Metazoa</taxon>
        <taxon>Chordata</taxon>
        <taxon>Craniata</taxon>
        <taxon>Vertebrata</taxon>
        <taxon>Euteleostomi</taxon>
        <taxon>Lepidosauria</taxon>
        <taxon>Sphenodontia</taxon>
        <taxon>Sphenodontidae</taxon>
        <taxon>Sphenodon</taxon>
    </lineage>
</organism>
<evidence type="ECO:0000256" key="1">
    <source>
        <dbReference type="SAM" id="MobiDB-lite"/>
    </source>
</evidence>
<dbReference type="GeneTree" id="ENSGT00940000154186"/>
<feature type="domain" description="Aftiphilin clathrin-binding box" evidence="2">
    <location>
        <begin position="194"/>
        <end position="273"/>
    </location>
</feature>
<dbReference type="GO" id="GO:0032588">
    <property type="term" value="C:trans-Golgi network membrane"/>
    <property type="evidence" value="ECO:0007669"/>
    <property type="project" value="InterPro"/>
</dbReference>
<sequence length="334" mass="37155">MSLKDLTAEAGGMSVAEINEGTDERNTNEGRNKEETDSEMIQGSLPAGGSGEGFHDSTPETDTLEPSSACAWGDFECFSEPLVTSENFSPSLEALTKSAKSNTSKNNADLNEELCTTSYGQHCSKMIAHNGREATVNPEIEASPSYKDIFEQSFPKIPIPHFSESISSLDHILDTNSEDFEIPEYMKKQLCIDSGNIWKMLRHSNSTSGLSCPWNKFHCQKNLLSILGIDANQKDHAKGSSNDVLEETNIQENEDLKVDEFNISNCKALIQTKLSVPPDSRHGRLFSYNLFLKKTPSNGNMQYITIPRTKRIFTTQNLKMKIFNTVKSDLGFPY</sequence>
<accession>A0A8D0H565</accession>
<dbReference type="OMA" id="WSESHCQ"/>
<dbReference type="Proteomes" id="UP000694392">
    <property type="component" value="Unplaced"/>
</dbReference>
<dbReference type="GO" id="GO:0030276">
    <property type="term" value="F:clathrin binding"/>
    <property type="evidence" value="ECO:0007669"/>
    <property type="project" value="InterPro"/>
</dbReference>
<gene>
    <name evidence="3" type="primary">CLBA1</name>
</gene>
<reference evidence="3" key="2">
    <citation type="submission" date="2025-09" db="UniProtKB">
        <authorList>
            <consortium name="Ensembl"/>
        </authorList>
    </citation>
    <scope>IDENTIFICATION</scope>
</reference>
<dbReference type="PANTHER" id="PTHR16156">
    <property type="entry name" value="AFTIPHILIN A-RELATED"/>
    <property type="match status" value="1"/>
</dbReference>
<dbReference type="GO" id="GO:0030121">
    <property type="term" value="C:AP-1 adaptor complex"/>
    <property type="evidence" value="ECO:0007669"/>
    <property type="project" value="TreeGrafter"/>
</dbReference>
<evidence type="ECO:0000313" key="3">
    <source>
        <dbReference type="Ensembl" id="ENSSPUP00000014502.1"/>
    </source>
</evidence>
<name>A0A8D0H565_SPHPU</name>
<dbReference type="Pfam" id="PF15045">
    <property type="entry name" value="Clathrin_bdg"/>
    <property type="match status" value="1"/>
</dbReference>
<keyword evidence="4" id="KW-1185">Reference proteome</keyword>
<dbReference type="Ensembl" id="ENSSPUT00000015475.1">
    <property type="protein sequence ID" value="ENSSPUP00000014502.1"/>
    <property type="gene ID" value="ENSSPUG00000011189.1"/>
</dbReference>